<dbReference type="KEGG" id="upv:EJN92_10115"/>
<sequence length="289" mass="31518">MAYQQQLLAADLLYEFITGSAPPGPDWQLFEVGCASEQAYADGHIPTAGYLDTSSFECPPKWNKIPDPQLLAVLLGKAIRHDHCIVLYSRNSLAAARVAHLLLYAGVKDVRLLDGGLAAWLAAGLPLSTQPPAVRLALNDFGGAFPAHPEYLIDLPQVEELLVSRAATLVSIRSWAEYSGKTSAYSYISACGEIPGARWGRAGADGDINSMSAFQSADGRMKPAAEICQFWHEAGIRPDQHNVFYCGTGWRASLAFFYAWCMGWQQISVYDGGWMEWSAKHHAQLPAVA</sequence>
<dbReference type="RefSeq" id="WP_126127705.1">
    <property type="nucleotide sequence ID" value="NZ_CP034464.1"/>
</dbReference>
<evidence type="ECO:0000259" key="2">
    <source>
        <dbReference type="PROSITE" id="PS50206"/>
    </source>
</evidence>
<keyword evidence="1" id="KW-0677">Repeat</keyword>
<dbReference type="EMBL" id="CP034464">
    <property type="protein sequence ID" value="AZP12323.1"/>
    <property type="molecule type" value="Genomic_DNA"/>
</dbReference>
<dbReference type="OrthoDB" id="9781034at2"/>
<dbReference type="Proteomes" id="UP000275663">
    <property type="component" value="Chromosome"/>
</dbReference>
<dbReference type="PANTHER" id="PTHR43855">
    <property type="entry name" value="THIOSULFATE SULFURTRANSFERASE"/>
    <property type="match status" value="1"/>
</dbReference>
<reference evidence="3 4" key="1">
    <citation type="journal article" date="2011" name="Int. J. Syst. Evol. Microbiol.">
        <title>Description of Undibacterium oligocarboniphilum sp. nov., isolated from purified water, and Undibacterium pigrum strain CCUG 49012 as the type strain of Undibacterium parvum sp. nov., and emended descriptions of the genus Undibacterium and the species Undibacterium pigrum.</title>
        <authorList>
            <person name="Eder W."/>
            <person name="Wanner G."/>
            <person name="Ludwig W."/>
            <person name="Busse H.J."/>
            <person name="Ziemke-Kageler F."/>
            <person name="Lang E."/>
        </authorList>
    </citation>
    <scope>NUCLEOTIDE SEQUENCE [LARGE SCALE GENOMIC DNA]</scope>
    <source>
        <strain evidence="3 4">DSM 23061</strain>
    </source>
</reference>
<dbReference type="SUPFAM" id="SSF52821">
    <property type="entry name" value="Rhodanese/Cell cycle control phosphatase"/>
    <property type="match status" value="2"/>
</dbReference>
<dbReference type="SMART" id="SM00450">
    <property type="entry name" value="RHOD"/>
    <property type="match status" value="2"/>
</dbReference>
<evidence type="ECO:0000313" key="4">
    <source>
        <dbReference type="Proteomes" id="UP000275663"/>
    </source>
</evidence>
<dbReference type="InterPro" id="IPR051126">
    <property type="entry name" value="Thiosulfate_sulfurtransferase"/>
</dbReference>
<dbReference type="AlphaFoldDB" id="A0A3S9HJR9"/>
<dbReference type="InterPro" id="IPR036873">
    <property type="entry name" value="Rhodanese-like_dom_sf"/>
</dbReference>
<feature type="domain" description="Rhodanese" evidence="2">
    <location>
        <begin position="163"/>
        <end position="286"/>
    </location>
</feature>
<dbReference type="InterPro" id="IPR001763">
    <property type="entry name" value="Rhodanese-like_dom"/>
</dbReference>
<dbReference type="PANTHER" id="PTHR43855:SF1">
    <property type="entry name" value="THIOSULFATE SULFURTRANSFERASE"/>
    <property type="match status" value="1"/>
</dbReference>
<evidence type="ECO:0000256" key="1">
    <source>
        <dbReference type="ARBA" id="ARBA00022737"/>
    </source>
</evidence>
<keyword evidence="3" id="KW-0808">Transferase</keyword>
<dbReference type="Pfam" id="PF00581">
    <property type="entry name" value="Rhodanese"/>
    <property type="match status" value="2"/>
</dbReference>
<dbReference type="PROSITE" id="PS50206">
    <property type="entry name" value="RHODANESE_3"/>
    <property type="match status" value="2"/>
</dbReference>
<feature type="domain" description="Rhodanese" evidence="2">
    <location>
        <begin position="36"/>
        <end position="129"/>
    </location>
</feature>
<organism evidence="3 4">
    <name type="scientific">Undibacterium parvum</name>
    <dbReference type="NCBI Taxonomy" id="401471"/>
    <lineage>
        <taxon>Bacteria</taxon>
        <taxon>Pseudomonadati</taxon>
        <taxon>Pseudomonadota</taxon>
        <taxon>Betaproteobacteria</taxon>
        <taxon>Burkholderiales</taxon>
        <taxon>Oxalobacteraceae</taxon>
        <taxon>Undibacterium</taxon>
    </lineage>
</organism>
<protein>
    <submittedName>
        <fullName evidence="3">Sulfurtransferase</fullName>
    </submittedName>
</protein>
<accession>A0A3S9HJR9</accession>
<dbReference type="CDD" id="cd01449">
    <property type="entry name" value="TST_Repeat_2"/>
    <property type="match status" value="1"/>
</dbReference>
<gene>
    <name evidence="3" type="ORF">EJN92_10115</name>
</gene>
<dbReference type="Gene3D" id="3.40.250.10">
    <property type="entry name" value="Rhodanese-like domain"/>
    <property type="match status" value="2"/>
</dbReference>
<name>A0A3S9HJR9_9BURK</name>
<proteinExistence type="predicted"/>
<evidence type="ECO:0000313" key="3">
    <source>
        <dbReference type="EMBL" id="AZP12323.1"/>
    </source>
</evidence>
<keyword evidence="4" id="KW-1185">Reference proteome</keyword>
<dbReference type="GO" id="GO:0016740">
    <property type="term" value="F:transferase activity"/>
    <property type="evidence" value="ECO:0007669"/>
    <property type="project" value="UniProtKB-KW"/>
</dbReference>